<dbReference type="SUPFAM" id="SSF75620">
    <property type="entry name" value="Release factor"/>
    <property type="match status" value="1"/>
</dbReference>
<dbReference type="STRING" id="1296096.A0A1B9IAP0"/>
<evidence type="ECO:0000259" key="2">
    <source>
        <dbReference type="PROSITE" id="PS00745"/>
    </source>
</evidence>
<gene>
    <name evidence="3" type="ORF">I206_01978</name>
    <name evidence="4" type="ORF">I206_103016</name>
</gene>
<dbReference type="GO" id="GO:0070126">
    <property type="term" value="P:mitochondrial translational termination"/>
    <property type="evidence" value="ECO:0007669"/>
    <property type="project" value="TreeGrafter"/>
</dbReference>
<evidence type="ECO:0000313" key="4">
    <source>
        <dbReference type="EMBL" id="WWC69080.1"/>
    </source>
</evidence>
<dbReference type="EMBL" id="KI894008">
    <property type="protein sequence ID" value="OCF52685.1"/>
    <property type="molecule type" value="Genomic_DNA"/>
</dbReference>
<accession>A0A1B9IAP0</accession>
<name>A0A1B9IAP0_9TREE</name>
<comment type="similarity">
    <text evidence="1">Belongs to the prokaryotic/mitochondrial release factor family.</text>
</comment>
<dbReference type="Pfam" id="PF00472">
    <property type="entry name" value="RF-1"/>
    <property type="match status" value="1"/>
</dbReference>
<dbReference type="GO" id="GO:0005762">
    <property type="term" value="C:mitochondrial large ribosomal subunit"/>
    <property type="evidence" value="ECO:0007669"/>
    <property type="project" value="TreeGrafter"/>
</dbReference>
<dbReference type="Gene3D" id="3.30.160.20">
    <property type="match status" value="1"/>
</dbReference>
<evidence type="ECO:0000313" key="5">
    <source>
        <dbReference type="Proteomes" id="UP000094020"/>
    </source>
</evidence>
<dbReference type="PANTHER" id="PTHR11075">
    <property type="entry name" value="PEPTIDE CHAIN RELEASE FACTOR"/>
    <property type="match status" value="1"/>
</dbReference>
<protein>
    <submittedName>
        <fullName evidence="3">Peptidyl-tRNA hydrolase ICT1</fullName>
    </submittedName>
</protein>
<dbReference type="GeneID" id="30170347"/>
<reference evidence="3" key="1">
    <citation type="submission" date="2013-07" db="EMBL/GenBank/DDBJ databases">
        <title>The Genome Sequence of Cryptococcus pinus CBS10737.</title>
        <authorList>
            <consortium name="The Broad Institute Genome Sequencing Platform"/>
            <person name="Cuomo C."/>
            <person name="Litvintseva A."/>
            <person name="Chen Y."/>
            <person name="Heitman J."/>
            <person name="Sun S."/>
            <person name="Springer D."/>
            <person name="Dromer F."/>
            <person name="Young S.K."/>
            <person name="Zeng Q."/>
            <person name="Gargeya S."/>
            <person name="Fitzgerald M."/>
            <person name="Abouelleil A."/>
            <person name="Alvarado L."/>
            <person name="Berlin A.M."/>
            <person name="Chapman S.B."/>
            <person name="Dewar J."/>
            <person name="Goldberg J."/>
            <person name="Griggs A."/>
            <person name="Gujja S."/>
            <person name="Hansen M."/>
            <person name="Howarth C."/>
            <person name="Imamovic A."/>
            <person name="Larimer J."/>
            <person name="McCowan C."/>
            <person name="Murphy C."/>
            <person name="Pearson M."/>
            <person name="Priest M."/>
            <person name="Roberts A."/>
            <person name="Saif S."/>
            <person name="Shea T."/>
            <person name="Sykes S."/>
            <person name="Wortman J."/>
            <person name="Nusbaum C."/>
            <person name="Birren B."/>
        </authorList>
    </citation>
    <scope>NUCLEOTIDE SEQUENCE [LARGE SCALE GENOMIC DNA]</scope>
    <source>
        <strain evidence="3">CBS 10737</strain>
    </source>
</reference>
<dbReference type="InterPro" id="IPR052104">
    <property type="entry name" value="Mito_Release_Factor_mL62"/>
</dbReference>
<dbReference type="GO" id="GO:0004045">
    <property type="term" value="F:peptidyl-tRNA hydrolase activity"/>
    <property type="evidence" value="ECO:0007669"/>
    <property type="project" value="TreeGrafter"/>
</dbReference>
<feature type="domain" description="Prokaryotic-type class I peptide chain release factors" evidence="2">
    <location>
        <begin position="76"/>
        <end position="92"/>
    </location>
</feature>
<reference evidence="4" key="2">
    <citation type="submission" date="2013-07" db="EMBL/GenBank/DDBJ databases">
        <authorList>
            <consortium name="The Broad Institute Genome Sequencing Platform"/>
            <person name="Cuomo C."/>
            <person name="Litvintseva A."/>
            <person name="Chen Y."/>
            <person name="Heitman J."/>
            <person name="Sun S."/>
            <person name="Springer D."/>
            <person name="Dromer F."/>
            <person name="Young S.K."/>
            <person name="Zeng Q."/>
            <person name="Gargeya S."/>
            <person name="Fitzgerald M."/>
            <person name="Abouelleil A."/>
            <person name="Alvarado L."/>
            <person name="Berlin A.M."/>
            <person name="Chapman S.B."/>
            <person name="Dewar J."/>
            <person name="Goldberg J."/>
            <person name="Griggs A."/>
            <person name="Gujja S."/>
            <person name="Hansen M."/>
            <person name="Howarth C."/>
            <person name="Imamovic A."/>
            <person name="Larimer J."/>
            <person name="McCowan C."/>
            <person name="Murphy C."/>
            <person name="Pearson M."/>
            <person name="Priest M."/>
            <person name="Roberts A."/>
            <person name="Saif S."/>
            <person name="Shea T."/>
            <person name="Sykes S."/>
            <person name="Wortman J."/>
            <person name="Nusbaum C."/>
            <person name="Birren B."/>
        </authorList>
    </citation>
    <scope>NUCLEOTIDE SEQUENCE</scope>
    <source>
        <strain evidence="4">CBS 10737</strain>
    </source>
</reference>
<dbReference type="PANTHER" id="PTHR11075:SF54">
    <property type="entry name" value="LARGE RIBOSOMAL SUBUNIT PROTEIN ML62"/>
    <property type="match status" value="1"/>
</dbReference>
<evidence type="ECO:0000256" key="1">
    <source>
        <dbReference type="ARBA" id="ARBA00010835"/>
    </source>
</evidence>
<keyword evidence="3" id="KW-0378">Hydrolase</keyword>
<dbReference type="EMBL" id="CP144522">
    <property type="protein sequence ID" value="WWC69080.1"/>
    <property type="molecule type" value="Genomic_DNA"/>
</dbReference>
<organism evidence="3">
    <name type="scientific">Kwoniella pini CBS 10737</name>
    <dbReference type="NCBI Taxonomy" id="1296096"/>
    <lineage>
        <taxon>Eukaryota</taxon>
        <taxon>Fungi</taxon>
        <taxon>Dikarya</taxon>
        <taxon>Basidiomycota</taxon>
        <taxon>Agaricomycotina</taxon>
        <taxon>Tremellomycetes</taxon>
        <taxon>Tremellales</taxon>
        <taxon>Cryptococcaceae</taxon>
        <taxon>Kwoniella</taxon>
    </lineage>
</organism>
<evidence type="ECO:0000313" key="3">
    <source>
        <dbReference type="EMBL" id="OCF52685.1"/>
    </source>
</evidence>
<dbReference type="OrthoDB" id="270639at2759"/>
<sequence length="201" mass="23047">MRFTIWSLTLTRSFRHKALTIKQFTTSLNRFAKPPTTLLSLSSLVEESNHIQAREWVNNFKVNDIPKESYEISRSRSSGPGGQHVNKTESKVTLRLDLSKAKGNWLPNFIFKPLIKSPYYISNPPSILITSQTSRTASQNLSTVLNNLHQVIIQSANQVIINPTSIEQKNKVKNYIKKENEKRIELKKRNSAKKASRREVD</sequence>
<proteinExistence type="inferred from homology"/>
<reference evidence="4" key="4">
    <citation type="submission" date="2024-02" db="EMBL/GenBank/DDBJ databases">
        <title>Comparative genomics of Cryptococcus and Kwoniella reveals pathogenesis evolution and contrasting modes of karyotype evolution via chromosome fusion or intercentromeric recombination.</title>
        <authorList>
            <person name="Coelho M.A."/>
            <person name="David-Palma M."/>
            <person name="Shea T."/>
            <person name="Bowers K."/>
            <person name="McGinley-Smith S."/>
            <person name="Mohammad A.W."/>
            <person name="Gnirke A."/>
            <person name="Yurkov A.M."/>
            <person name="Nowrousian M."/>
            <person name="Sun S."/>
            <person name="Cuomo C.A."/>
            <person name="Heitman J."/>
        </authorList>
    </citation>
    <scope>NUCLEOTIDE SEQUENCE</scope>
    <source>
        <strain evidence="4">CBS 10737</strain>
    </source>
</reference>
<dbReference type="InterPro" id="IPR000352">
    <property type="entry name" value="Pep_chain_release_fac_I"/>
</dbReference>
<keyword evidence="5" id="KW-1185">Reference proteome</keyword>
<dbReference type="Proteomes" id="UP000094020">
    <property type="component" value="Chromosome 4"/>
</dbReference>
<reference evidence="3" key="3">
    <citation type="submission" date="2016-07" db="EMBL/GenBank/DDBJ databases">
        <title>Evolution of pathogenesis and genome organization in the Tremellales.</title>
        <authorList>
            <person name="Cuomo C."/>
            <person name="Litvintseva A."/>
            <person name="Heitman J."/>
            <person name="Chen Y."/>
            <person name="Sun S."/>
            <person name="Springer D."/>
            <person name="Dromer F."/>
            <person name="Young S."/>
            <person name="Zeng Q."/>
            <person name="Chapman S."/>
            <person name="Gujja S."/>
            <person name="Saif S."/>
            <person name="Birren B."/>
        </authorList>
    </citation>
    <scope>NUCLEOTIDE SEQUENCE</scope>
    <source>
        <strain evidence="3">CBS 10737</strain>
    </source>
</reference>
<dbReference type="PROSITE" id="PS00745">
    <property type="entry name" value="RF_PROK_I"/>
    <property type="match status" value="1"/>
</dbReference>
<dbReference type="RefSeq" id="XP_019013904.1">
    <property type="nucleotide sequence ID" value="XM_019153743.1"/>
</dbReference>
<dbReference type="GO" id="GO:0016150">
    <property type="term" value="F:translation release factor activity, codon nonspecific"/>
    <property type="evidence" value="ECO:0007669"/>
    <property type="project" value="TreeGrafter"/>
</dbReference>
<dbReference type="AlphaFoldDB" id="A0A1B9IAP0"/>
<dbReference type="InterPro" id="IPR045853">
    <property type="entry name" value="Pep_chain_release_fac_I_sf"/>
</dbReference>
<dbReference type="KEGG" id="kpin:30170347"/>